<evidence type="ECO:0000256" key="3">
    <source>
        <dbReference type="SAM" id="Phobius"/>
    </source>
</evidence>
<dbReference type="Gene3D" id="3.90.550.10">
    <property type="entry name" value="Spore Coat Polysaccharide Biosynthesis Protein SpsA, Chain A"/>
    <property type="match status" value="1"/>
</dbReference>
<dbReference type="InterPro" id="IPR001173">
    <property type="entry name" value="Glyco_trans_2-like"/>
</dbReference>
<dbReference type="Pfam" id="PF00535">
    <property type="entry name" value="Glycos_transf_2"/>
    <property type="match status" value="1"/>
</dbReference>
<keyword evidence="1" id="KW-0328">Glycosyltransferase</keyword>
<evidence type="ECO:0000256" key="1">
    <source>
        <dbReference type="ARBA" id="ARBA00022676"/>
    </source>
</evidence>
<dbReference type="PANTHER" id="PTHR22916:SF51">
    <property type="entry name" value="GLYCOSYLTRANSFERASE EPSH-RELATED"/>
    <property type="match status" value="1"/>
</dbReference>
<dbReference type="InterPro" id="IPR029044">
    <property type="entry name" value="Nucleotide-diphossugar_trans"/>
</dbReference>
<name>A0ABR8VFR3_9BACT</name>
<dbReference type="EMBL" id="JACSPQ010000061">
    <property type="protein sequence ID" value="MBD8003431.1"/>
    <property type="molecule type" value="Genomic_DNA"/>
</dbReference>
<organism evidence="5 6">
    <name type="scientific">Phocaeicola faecium</name>
    <dbReference type="NCBI Taxonomy" id="2762213"/>
    <lineage>
        <taxon>Bacteria</taxon>
        <taxon>Pseudomonadati</taxon>
        <taxon>Bacteroidota</taxon>
        <taxon>Bacteroidia</taxon>
        <taxon>Bacteroidales</taxon>
        <taxon>Bacteroidaceae</taxon>
        <taxon>Phocaeicola</taxon>
    </lineage>
</organism>
<gene>
    <name evidence="5" type="ORF">H9626_14700</name>
</gene>
<evidence type="ECO:0000313" key="5">
    <source>
        <dbReference type="EMBL" id="MBD8003431.1"/>
    </source>
</evidence>
<reference evidence="5 6" key="1">
    <citation type="submission" date="2020-08" db="EMBL/GenBank/DDBJ databases">
        <title>A Genomic Blueprint of the Chicken Gut Microbiome.</title>
        <authorList>
            <person name="Gilroy R."/>
            <person name="Ravi A."/>
            <person name="Getino M."/>
            <person name="Pursley I."/>
            <person name="Horton D.L."/>
            <person name="Alikhan N.-F."/>
            <person name="Baker D."/>
            <person name="Gharbi K."/>
            <person name="Hall N."/>
            <person name="Watson M."/>
            <person name="Adriaenssens E.M."/>
            <person name="Foster-Nyarko E."/>
            <person name="Jarju S."/>
            <person name="Secka A."/>
            <person name="Antonio M."/>
            <person name="Oren A."/>
            <person name="Chaudhuri R."/>
            <person name="La Ragione R.M."/>
            <person name="Hildebrand F."/>
            <person name="Pallen M.J."/>
        </authorList>
    </citation>
    <scope>NUCLEOTIDE SEQUENCE [LARGE SCALE GENOMIC DNA]</scope>
    <source>
        <strain evidence="5 6">Sa1YUN3</strain>
    </source>
</reference>
<keyword evidence="3" id="KW-0812">Transmembrane</keyword>
<accession>A0ABR8VFR3</accession>
<proteinExistence type="predicted"/>
<sequence length="331" mass="38610">MNNLPSPIISIIVPVYNIKHYLPKCLDSIVSQTFTDFEVLMIDDGSTDGSGEICEQYSRKDKRFITIHQFNQGVSVSRNNGLQRTQGKYISFIDGDDYIHPQMLELLYKAIRQGHYDFSMVRYQSVGDGEQIVFQKNISPCLHELSKKEVICGLFGKSWEDAMYMACWNKLYDSRLLTDVRFTNIKASEDLLFNVEVFGKVCKAIEVECNLYYYVQRGTSISHSMSERLIIDRINVSYACLKFLSSGSVEEAYCMTKLYKVLFSSRFRVRKEMYRRNVIKRIKEVHKLVCKQFLRSKHISAFYKILFMGFFYCPLLYKVFIGLTELKARKA</sequence>
<protein>
    <submittedName>
        <fullName evidence="5">Glycosyltransferase</fullName>
    </submittedName>
</protein>
<keyword evidence="3" id="KW-0472">Membrane</keyword>
<evidence type="ECO:0000256" key="2">
    <source>
        <dbReference type="ARBA" id="ARBA00022679"/>
    </source>
</evidence>
<dbReference type="Proteomes" id="UP000616346">
    <property type="component" value="Unassembled WGS sequence"/>
</dbReference>
<feature type="transmembrane region" description="Helical" evidence="3">
    <location>
        <begin position="301"/>
        <end position="320"/>
    </location>
</feature>
<dbReference type="RefSeq" id="WP_191710966.1">
    <property type="nucleotide sequence ID" value="NZ_JACSPQ010000061.1"/>
</dbReference>
<dbReference type="SUPFAM" id="SSF53448">
    <property type="entry name" value="Nucleotide-diphospho-sugar transferases"/>
    <property type="match status" value="1"/>
</dbReference>
<keyword evidence="2" id="KW-0808">Transferase</keyword>
<feature type="domain" description="Glycosyltransferase 2-like" evidence="4">
    <location>
        <begin position="10"/>
        <end position="134"/>
    </location>
</feature>
<keyword evidence="6" id="KW-1185">Reference proteome</keyword>
<evidence type="ECO:0000259" key="4">
    <source>
        <dbReference type="Pfam" id="PF00535"/>
    </source>
</evidence>
<dbReference type="CDD" id="cd00761">
    <property type="entry name" value="Glyco_tranf_GTA_type"/>
    <property type="match status" value="1"/>
</dbReference>
<dbReference type="PANTHER" id="PTHR22916">
    <property type="entry name" value="GLYCOSYLTRANSFERASE"/>
    <property type="match status" value="1"/>
</dbReference>
<comment type="caution">
    <text evidence="5">The sequence shown here is derived from an EMBL/GenBank/DDBJ whole genome shotgun (WGS) entry which is preliminary data.</text>
</comment>
<evidence type="ECO:0000313" key="6">
    <source>
        <dbReference type="Proteomes" id="UP000616346"/>
    </source>
</evidence>
<keyword evidence="3" id="KW-1133">Transmembrane helix</keyword>